<accession>A0A5C6V4V5</accession>
<dbReference type="OrthoDB" id="978645at2"/>
<dbReference type="Proteomes" id="UP000321168">
    <property type="component" value="Unassembled WGS sequence"/>
</dbReference>
<organism evidence="2 3">
    <name type="scientific">Luteibaculum oceani</name>
    <dbReference type="NCBI Taxonomy" id="1294296"/>
    <lineage>
        <taxon>Bacteria</taxon>
        <taxon>Pseudomonadati</taxon>
        <taxon>Bacteroidota</taxon>
        <taxon>Flavobacteriia</taxon>
        <taxon>Flavobacteriales</taxon>
        <taxon>Luteibaculaceae</taxon>
        <taxon>Luteibaculum</taxon>
    </lineage>
</organism>
<evidence type="ECO:0000256" key="1">
    <source>
        <dbReference type="SAM" id="SignalP"/>
    </source>
</evidence>
<keyword evidence="3" id="KW-1185">Reference proteome</keyword>
<proteinExistence type="predicted"/>
<comment type="caution">
    <text evidence="2">The sequence shown here is derived from an EMBL/GenBank/DDBJ whole genome shotgun (WGS) entry which is preliminary data.</text>
</comment>
<evidence type="ECO:0008006" key="4">
    <source>
        <dbReference type="Google" id="ProtNLM"/>
    </source>
</evidence>
<dbReference type="RefSeq" id="WP_147014602.1">
    <property type="nucleotide sequence ID" value="NZ_VORB01000006.1"/>
</dbReference>
<gene>
    <name evidence="2" type="ORF">FRX97_07610</name>
</gene>
<reference evidence="2 3" key="1">
    <citation type="submission" date="2019-08" db="EMBL/GenBank/DDBJ databases">
        <title>Genome of Luteibaculum oceani JCM 18817.</title>
        <authorList>
            <person name="Bowman J.P."/>
        </authorList>
    </citation>
    <scope>NUCLEOTIDE SEQUENCE [LARGE SCALE GENOMIC DNA]</scope>
    <source>
        <strain evidence="2 3">JCM 18817</strain>
    </source>
</reference>
<name>A0A5C6V4V5_9FLAO</name>
<protein>
    <recommendedName>
        <fullName evidence="4">DUF3575 domain-containing protein</fullName>
    </recommendedName>
</protein>
<sequence length="170" mass="18660">MKRTIRNLFCLSAFIIGLTISPNLFAQHSGEYHTAIGLRAGGTSGLTFKHFSNSHRAFEGILSFWNRGFGLTGLIEHHSHTGAPGLKVYYGAGGHVAFYSRDGYYRDYDWYYHDYDNGVSLGIDGIVGLEYKIPPIPVAFSIDLKPMIDIHSSGLVGFGLDPGLGIKVAF</sequence>
<keyword evidence="1" id="KW-0732">Signal</keyword>
<dbReference type="AlphaFoldDB" id="A0A5C6V4V5"/>
<dbReference type="EMBL" id="VORB01000006">
    <property type="protein sequence ID" value="TXC78575.1"/>
    <property type="molecule type" value="Genomic_DNA"/>
</dbReference>
<evidence type="ECO:0000313" key="3">
    <source>
        <dbReference type="Proteomes" id="UP000321168"/>
    </source>
</evidence>
<feature type="signal peptide" evidence="1">
    <location>
        <begin position="1"/>
        <end position="26"/>
    </location>
</feature>
<feature type="chain" id="PRO_5023040795" description="DUF3575 domain-containing protein" evidence="1">
    <location>
        <begin position="27"/>
        <end position="170"/>
    </location>
</feature>
<evidence type="ECO:0000313" key="2">
    <source>
        <dbReference type="EMBL" id="TXC78575.1"/>
    </source>
</evidence>